<feature type="transmembrane region" description="Helical" evidence="6">
    <location>
        <begin position="86"/>
        <end position="108"/>
    </location>
</feature>
<evidence type="ECO:0000256" key="6">
    <source>
        <dbReference type="SAM" id="Phobius"/>
    </source>
</evidence>
<feature type="transmembrane region" description="Helical" evidence="6">
    <location>
        <begin position="12"/>
        <end position="32"/>
    </location>
</feature>
<dbReference type="PANTHER" id="PTHR23112:SF37">
    <property type="entry name" value="G PROTEIN-COUPLED RECEPTOR GPR1"/>
    <property type="match status" value="1"/>
</dbReference>
<protein>
    <submittedName>
        <fullName evidence="8">G protein-coupled glucose receptor regulating Gpa2-domain-containing protein</fullName>
    </submittedName>
</protein>
<feature type="region of interest" description="Disordered" evidence="5">
    <location>
        <begin position="293"/>
        <end position="332"/>
    </location>
</feature>
<comment type="subcellular location">
    <subcellularLocation>
        <location evidence="1">Membrane</location>
        <topology evidence="1">Multi-pass membrane protein</topology>
    </subcellularLocation>
</comment>
<keyword evidence="8" id="KW-0675">Receptor</keyword>
<reference evidence="8 9" key="1">
    <citation type="submission" date="2024-04" db="EMBL/GenBank/DDBJ databases">
        <title>Phyllosticta paracitricarpa is synonymous to the EU quarantine fungus P. citricarpa based on phylogenomic analyses.</title>
        <authorList>
            <consortium name="Lawrence Berkeley National Laboratory"/>
            <person name="Van ingen-buijs V.A."/>
            <person name="Van westerhoven A.C."/>
            <person name="Haridas S."/>
            <person name="Skiadas P."/>
            <person name="Martin F."/>
            <person name="Groenewald J.Z."/>
            <person name="Crous P.W."/>
            <person name="Seidl M.F."/>
        </authorList>
    </citation>
    <scope>NUCLEOTIDE SEQUENCE [LARGE SCALE GENOMIC DNA]</scope>
    <source>
        <strain evidence="8 9">CPC 17464</strain>
    </source>
</reference>
<dbReference type="Gene3D" id="1.20.1070.10">
    <property type="entry name" value="Rhodopsin 7-helix transmembrane proteins"/>
    <property type="match status" value="1"/>
</dbReference>
<gene>
    <name evidence="8" type="ORF">J3D65DRAFT_302420</name>
</gene>
<feature type="transmembrane region" description="Helical" evidence="6">
    <location>
        <begin position="44"/>
        <end position="66"/>
    </location>
</feature>
<evidence type="ECO:0000256" key="3">
    <source>
        <dbReference type="ARBA" id="ARBA00022989"/>
    </source>
</evidence>
<keyword evidence="4 6" id="KW-0472">Membrane</keyword>
<feature type="transmembrane region" description="Helical" evidence="6">
    <location>
        <begin position="436"/>
        <end position="459"/>
    </location>
</feature>
<name>A0ABR1LXL6_9PEZI</name>
<dbReference type="Proteomes" id="UP001360953">
    <property type="component" value="Unassembled WGS sequence"/>
</dbReference>
<dbReference type="EMBL" id="JBBPEH010000004">
    <property type="protein sequence ID" value="KAK7539917.1"/>
    <property type="molecule type" value="Genomic_DNA"/>
</dbReference>
<dbReference type="InterPro" id="IPR023041">
    <property type="entry name" value="Glucose_rcpt_Git3-like_N"/>
</dbReference>
<proteinExistence type="predicted"/>
<dbReference type="RefSeq" id="XP_066657188.1">
    <property type="nucleotide sequence ID" value="XM_066795208.1"/>
</dbReference>
<feature type="transmembrane region" description="Helical" evidence="6">
    <location>
        <begin position="120"/>
        <end position="142"/>
    </location>
</feature>
<evidence type="ECO:0000256" key="2">
    <source>
        <dbReference type="ARBA" id="ARBA00022692"/>
    </source>
</evidence>
<feature type="compositionally biased region" description="Low complexity" evidence="5">
    <location>
        <begin position="305"/>
        <end position="317"/>
    </location>
</feature>
<organism evidence="8 9">
    <name type="scientific">Phyllosticta citribraziliensis</name>
    <dbReference type="NCBI Taxonomy" id="989973"/>
    <lineage>
        <taxon>Eukaryota</taxon>
        <taxon>Fungi</taxon>
        <taxon>Dikarya</taxon>
        <taxon>Ascomycota</taxon>
        <taxon>Pezizomycotina</taxon>
        <taxon>Dothideomycetes</taxon>
        <taxon>Dothideomycetes incertae sedis</taxon>
        <taxon>Botryosphaeriales</taxon>
        <taxon>Phyllostictaceae</taxon>
        <taxon>Phyllosticta</taxon>
    </lineage>
</organism>
<dbReference type="GeneID" id="92028114"/>
<dbReference type="Pfam" id="PF11710">
    <property type="entry name" value="Git3"/>
    <property type="match status" value="1"/>
</dbReference>
<dbReference type="PANTHER" id="PTHR23112">
    <property type="entry name" value="G PROTEIN-COUPLED RECEPTOR 157-RELATED"/>
    <property type="match status" value="1"/>
</dbReference>
<evidence type="ECO:0000313" key="8">
    <source>
        <dbReference type="EMBL" id="KAK7539917.1"/>
    </source>
</evidence>
<feature type="domain" description="Glucose receptor Git3-like N-terminal" evidence="7">
    <location>
        <begin position="9"/>
        <end position="195"/>
    </location>
</feature>
<keyword evidence="9" id="KW-1185">Reference proteome</keyword>
<keyword evidence="3 6" id="KW-1133">Transmembrane helix</keyword>
<comment type="caution">
    <text evidence="8">The sequence shown here is derived from an EMBL/GenBank/DDBJ whole genome shotgun (WGS) entry which is preliminary data.</text>
</comment>
<evidence type="ECO:0000256" key="1">
    <source>
        <dbReference type="ARBA" id="ARBA00004141"/>
    </source>
</evidence>
<sequence>MGYDSAVNIPTLIGSVLSTFATFTVLVSYLIFSQQKRSFRHALVFNLAVAEFVNSLNNSISGLLIVDHHRDLEKGMACDANGYIGHLTVQAADFSILAIALVTLFTVIRKTYLPETSVISKVLICASVWVVPLVTSSTAVSLDAVQPIGGNWCWIAKQRIALRYALGDGWRVAIIFSTSFIYLYIYTYVRRHFKGIKQLQEVMSDPVPPQDSSPRPMPFSHPNDPLELELDLAKPSRVEYRTETCSAIPEVDESVVIPNKDRFLTATSMPDFLADAASDRTYPMGATAALSGDDLEAGSISTLRPSGSGSPPDTTTSLHRPTTDDSTRPLASPSLDMTFEYAGMLAPSSIRHKPSQSLTLAESIASSTAAAPPPADVYSPTSIHAYMATQTSQRNAAVEREVRRMLLLNAYPIMYIVLWIPGITSRLAEAALGYRVRWLAVAAASTQYVGLANAVTYGWNEHMRNVVRREWRSVWGKVRSGFGRGGKG</sequence>
<accession>A0ABR1LXL6</accession>
<evidence type="ECO:0000259" key="7">
    <source>
        <dbReference type="Pfam" id="PF11710"/>
    </source>
</evidence>
<keyword evidence="2 6" id="KW-0812">Transmembrane</keyword>
<evidence type="ECO:0000313" key="9">
    <source>
        <dbReference type="Proteomes" id="UP001360953"/>
    </source>
</evidence>
<feature type="transmembrane region" description="Helical" evidence="6">
    <location>
        <begin position="169"/>
        <end position="189"/>
    </location>
</feature>
<dbReference type="SUPFAM" id="SSF81321">
    <property type="entry name" value="Family A G protein-coupled receptor-like"/>
    <property type="match status" value="1"/>
</dbReference>
<evidence type="ECO:0000256" key="4">
    <source>
        <dbReference type="ARBA" id="ARBA00023136"/>
    </source>
</evidence>
<evidence type="ECO:0000256" key="5">
    <source>
        <dbReference type="SAM" id="MobiDB-lite"/>
    </source>
</evidence>
<feature type="transmembrane region" description="Helical" evidence="6">
    <location>
        <begin position="406"/>
        <end position="424"/>
    </location>
</feature>